<evidence type="ECO:0008006" key="3">
    <source>
        <dbReference type="Google" id="ProtNLM"/>
    </source>
</evidence>
<proteinExistence type="predicted"/>
<dbReference type="PANTHER" id="PTHR47459">
    <property type="entry name" value="KINESIN LIGHT CHAIN-RELATED"/>
    <property type="match status" value="1"/>
</dbReference>
<name>A0A200PW40_MACCD</name>
<comment type="caution">
    <text evidence="1">The sequence shown here is derived from an EMBL/GenBank/DDBJ whole genome shotgun (WGS) entry which is preliminary data.</text>
</comment>
<dbReference type="InParanoid" id="A0A200PW40"/>
<protein>
    <recommendedName>
        <fullName evidence="3">Tetratricopeptide-like helical domain</fullName>
    </recommendedName>
</protein>
<dbReference type="Gene3D" id="1.25.40.10">
    <property type="entry name" value="Tetratricopeptide repeat domain"/>
    <property type="match status" value="1"/>
</dbReference>
<evidence type="ECO:0000313" key="1">
    <source>
        <dbReference type="EMBL" id="OVA02395.1"/>
    </source>
</evidence>
<accession>A0A200PW40</accession>
<dbReference type="SUPFAM" id="SSF48452">
    <property type="entry name" value="TPR-like"/>
    <property type="match status" value="1"/>
</dbReference>
<dbReference type="InterPro" id="IPR011990">
    <property type="entry name" value="TPR-like_helical_dom_sf"/>
</dbReference>
<organism evidence="1 2">
    <name type="scientific">Macleaya cordata</name>
    <name type="common">Five-seeded plume-poppy</name>
    <name type="synonym">Bocconia cordata</name>
    <dbReference type="NCBI Taxonomy" id="56857"/>
    <lineage>
        <taxon>Eukaryota</taxon>
        <taxon>Viridiplantae</taxon>
        <taxon>Streptophyta</taxon>
        <taxon>Embryophyta</taxon>
        <taxon>Tracheophyta</taxon>
        <taxon>Spermatophyta</taxon>
        <taxon>Magnoliopsida</taxon>
        <taxon>Ranunculales</taxon>
        <taxon>Papaveraceae</taxon>
        <taxon>Papaveroideae</taxon>
        <taxon>Macleaya</taxon>
    </lineage>
</organism>
<evidence type="ECO:0000313" key="2">
    <source>
        <dbReference type="Proteomes" id="UP000195402"/>
    </source>
</evidence>
<dbReference type="AlphaFoldDB" id="A0A200PW40"/>
<reference evidence="1 2" key="1">
    <citation type="journal article" date="2017" name="Mol. Plant">
        <title>The Genome of Medicinal Plant Macleaya cordata Provides New Insights into Benzylisoquinoline Alkaloids Metabolism.</title>
        <authorList>
            <person name="Liu X."/>
            <person name="Liu Y."/>
            <person name="Huang P."/>
            <person name="Ma Y."/>
            <person name="Qing Z."/>
            <person name="Tang Q."/>
            <person name="Cao H."/>
            <person name="Cheng P."/>
            <person name="Zheng Y."/>
            <person name="Yuan Z."/>
            <person name="Zhou Y."/>
            <person name="Liu J."/>
            <person name="Tang Z."/>
            <person name="Zhuo Y."/>
            <person name="Zhang Y."/>
            <person name="Yu L."/>
            <person name="Huang J."/>
            <person name="Yang P."/>
            <person name="Peng Q."/>
            <person name="Zhang J."/>
            <person name="Jiang W."/>
            <person name="Zhang Z."/>
            <person name="Lin K."/>
            <person name="Ro D.K."/>
            <person name="Chen X."/>
            <person name="Xiong X."/>
            <person name="Shang Y."/>
            <person name="Huang S."/>
            <person name="Zeng J."/>
        </authorList>
    </citation>
    <scope>NUCLEOTIDE SEQUENCE [LARGE SCALE GENOMIC DNA]</scope>
    <source>
        <strain evidence="2">cv. BLH2017</strain>
        <tissue evidence="1">Root</tissue>
    </source>
</reference>
<gene>
    <name evidence="1" type="ORF">BVC80_9099g201</name>
</gene>
<sequence length="357" mass="41535">MSDHSEGAEEIDEDLDEDLDEESDLLVDQLIRSLELRGAHFEEFTVEFAENNRKIAMLCVDASMFKKAITYCITALQSYTNLKTPLNPSIDMDMAITIRLLAVIYLGAGKPTKARKMNDICEGLLKKYEWIGYYWSCVEIAEVKILVSNRTYEKAIARLDDLIPKMERSGRFLAYMEKALIFLEKQDYASVQVCLKMGLDIIQYLESKTSTSVKDLYQRMTDVYIHFEDLNIVGVDTFKFIQKMMKFVDENRHGRDLGWKILVLVGKYKLKIGKEIEAIRDFLCAEDWLKNYLTRHIELGKIYELLGEAFSKRGDHHMAVHMLRLAKENFDDFLVEEDPKLIEISEKLRSEYHAAER</sequence>
<dbReference type="Proteomes" id="UP000195402">
    <property type="component" value="Unassembled WGS sequence"/>
</dbReference>
<dbReference type="EMBL" id="MVGT01003956">
    <property type="protein sequence ID" value="OVA02395.1"/>
    <property type="molecule type" value="Genomic_DNA"/>
</dbReference>
<dbReference type="PANTHER" id="PTHR47459:SF1">
    <property type="entry name" value="KINESIN LIGHT CHAIN-RELATED"/>
    <property type="match status" value="1"/>
</dbReference>
<dbReference type="STRING" id="56857.A0A200PW40"/>
<keyword evidence="2" id="KW-1185">Reference proteome</keyword>